<gene>
    <name evidence="1" type="ORF">RHMOL_Rhmol07G0212400</name>
</gene>
<keyword evidence="2" id="KW-1185">Reference proteome</keyword>
<comment type="caution">
    <text evidence="1">The sequence shown here is derived from an EMBL/GenBank/DDBJ whole genome shotgun (WGS) entry which is preliminary data.</text>
</comment>
<sequence>MTMAGFSRASLVLVLLCLVSSSEGREILVGGKTDAWEIPNPSQSDSLNQWSENSRFRIGDTLVWKYNSSQDSLLQVSKRDYVTCNTSSPIEEYKDGNTRVNLDHSGPYYFISGAQGHCQKGQKLIVVVLSSNHSRHFGMAPAPSPVEFDGPAVAPTSGSAGFGGGLAVVFGVLAGWVLM</sequence>
<proteinExistence type="predicted"/>
<evidence type="ECO:0000313" key="1">
    <source>
        <dbReference type="EMBL" id="KAI8547650.1"/>
    </source>
</evidence>
<organism evidence="1 2">
    <name type="scientific">Rhododendron molle</name>
    <name type="common">Chinese azalea</name>
    <name type="synonym">Azalea mollis</name>
    <dbReference type="NCBI Taxonomy" id="49168"/>
    <lineage>
        <taxon>Eukaryota</taxon>
        <taxon>Viridiplantae</taxon>
        <taxon>Streptophyta</taxon>
        <taxon>Embryophyta</taxon>
        <taxon>Tracheophyta</taxon>
        <taxon>Spermatophyta</taxon>
        <taxon>Magnoliopsida</taxon>
        <taxon>eudicotyledons</taxon>
        <taxon>Gunneridae</taxon>
        <taxon>Pentapetalae</taxon>
        <taxon>asterids</taxon>
        <taxon>Ericales</taxon>
        <taxon>Ericaceae</taxon>
        <taxon>Ericoideae</taxon>
        <taxon>Rhodoreae</taxon>
        <taxon>Rhododendron</taxon>
    </lineage>
</organism>
<accession>A0ACC0N3B0</accession>
<name>A0ACC0N3B0_RHOML</name>
<dbReference type="Proteomes" id="UP001062846">
    <property type="component" value="Chromosome 7"/>
</dbReference>
<protein>
    <submittedName>
        <fullName evidence="1">Uncharacterized protein</fullName>
    </submittedName>
</protein>
<dbReference type="EMBL" id="CM046394">
    <property type="protein sequence ID" value="KAI8547650.1"/>
    <property type="molecule type" value="Genomic_DNA"/>
</dbReference>
<reference evidence="1" key="1">
    <citation type="submission" date="2022-02" db="EMBL/GenBank/DDBJ databases">
        <title>Plant Genome Project.</title>
        <authorList>
            <person name="Zhang R.-G."/>
        </authorList>
    </citation>
    <scope>NUCLEOTIDE SEQUENCE</scope>
    <source>
        <strain evidence="1">AT1</strain>
    </source>
</reference>
<evidence type="ECO:0000313" key="2">
    <source>
        <dbReference type="Proteomes" id="UP001062846"/>
    </source>
</evidence>